<gene>
    <name evidence="4" type="ORF">ACFOWA_10470</name>
</gene>
<dbReference type="SUPFAM" id="SSF48498">
    <property type="entry name" value="Tetracyclin repressor-like, C-terminal domain"/>
    <property type="match status" value="1"/>
</dbReference>
<dbReference type="InterPro" id="IPR041479">
    <property type="entry name" value="TetR_CgmR_C"/>
</dbReference>
<accession>A0ABV8P8I6</accession>
<evidence type="ECO:0000313" key="4">
    <source>
        <dbReference type="EMBL" id="MFC4211609.1"/>
    </source>
</evidence>
<evidence type="ECO:0000256" key="2">
    <source>
        <dbReference type="PROSITE-ProRule" id="PRU00335"/>
    </source>
</evidence>
<evidence type="ECO:0000259" key="3">
    <source>
        <dbReference type="PROSITE" id="PS50977"/>
    </source>
</evidence>
<organism evidence="4 5">
    <name type="scientific">Pedobacter lithocola</name>
    <dbReference type="NCBI Taxonomy" id="1908239"/>
    <lineage>
        <taxon>Bacteria</taxon>
        <taxon>Pseudomonadati</taxon>
        <taxon>Bacteroidota</taxon>
        <taxon>Sphingobacteriia</taxon>
        <taxon>Sphingobacteriales</taxon>
        <taxon>Sphingobacteriaceae</taxon>
        <taxon>Pedobacter</taxon>
    </lineage>
</organism>
<keyword evidence="1 2" id="KW-0238">DNA-binding</keyword>
<dbReference type="Gene3D" id="1.10.357.10">
    <property type="entry name" value="Tetracycline Repressor, domain 2"/>
    <property type="match status" value="1"/>
</dbReference>
<protein>
    <submittedName>
        <fullName evidence="4">TetR/AcrR family transcriptional regulator</fullName>
    </submittedName>
</protein>
<dbReference type="Proteomes" id="UP001595789">
    <property type="component" value="Unassembled WGS sequence"/>
</dbReference>
<dbReference type="Pfam" id="PF17937">
    <property type="entry name" value="TetR_C_28"/>
    <property type="match status" value="1"/>
</dbReference>
<dbReference type="InterPro" id="IPR001647">
    <property type="entry name" value="HTH_TetR"/>
</dbReference>
<feature type="DNA-binding region" description="H-T-H motif" evidence="2">
    <location>
        <begin position="34"/>
        <end position="53"/>
    </location>
</feature>
<evidence type="ECO:0000256" key="1">
    <source>
        <dbReference type="ARBA" id="ARBA00023125"/>
    </source>
</evidence>
<dbReference type="Pfam" id="PF00440">
    <property type="entry name" value="TetR_N"/>
    <property type="match status" value="1"/>
</dbReference>
<proteinExistence type="predicted"/>
<dbReference type="InterPro" id="IPR009057">
    <property type="entry name" value="Homeodomain-like_sf"/>
</dbReference>
<comment type="caution">
    <text evidence="4">The sequence shown here is derived from an EMBL/GenBank/DDBJ whole genome shotgun (WGS) entry which is preliminary data.</text>
</comment>
<evidence type="ECO:0000313" key="5">
    <source>
        <dbReference type="Proteomes" id="UP001595789"/>
    </source>
</evidence>
<dbReference type="SUPFAM" id="SSF46689">
    <property type="entry name" value="Homeodomain-like"/>
    <property type="match status" value="1"/>
</dbReference>
<keyword evidence="5" id="KW-1185">Reference proteome</keyword>
<dbReference type="InterPro" id="IPR036271">
    <property type="entry name" value="Tet_transcr_reg_TetR-rel_C_sf"/>
</dbReference>
<reference evidence="5" key="1">
    <citation type="journal article" date="2019" name="Int. J. Syst. Evol. Microbiol.">
        <title>The Global Catalogue of Microorganisms (GCM) 10K type strain sequencing project: providing services to taxonomists for standard genome sequencing and annotation.</title>
        <authorList>
            <consortium name="The Broad Institute Genomics Platform"/>
            <consortium name="The Broad Institute Genome Sequencing Center for Infectious Disease"/>
            <person name="Wu L."/>
            <person name="Ma J."/>
        </authorList>
    </citation>
    <scope>NUCLEOTIDE SEQUENCE [LARGE SCALE GENOMIC DNA]</scope>
    <source>
        <strain evidence="5">CCM 8691</strain>
    </source>
</reference>
<feature type="domain" description="HTH tetR-type" evidence="3">
    <location>
        <begin position="12"/>
        <end position="71"/>
    </location>
</feature>
<dbReference type="PRINTS" id="PR00455">
    <property type="entry name" value="HTHTETR"/>
</dbReference>
<sequence length="187" mass="21632">MENPYKRRKDPELVRQTILNAAVEIGATDWHHVTFQSIAEKTGISKGGIIHHFKNKEELLDCIMKQSLIELTHWIIEEKKLAGIENGSMAYLQVILKRNSDAHYKSTMRVIMQAILVNEKYVLLWEEWFAEHIIHGSRIEQSVNSLILNLVTDGLWYADNLGRNQINTHQREQIAETLTIFAKTAKN</sequence>
<dbReference type="PROSITE" id="PS50977">
    <property type="entry name" value="HTH_TETR_2"/>
    <property type="match status" value="1"/>
</dbReference>
<name>A0ABV8P8I6_9SPHI</name>
<dbReference type="RefSeq" id="WP_378984869.1">
    <property type="nucleotide sequence ID" value="NZ_JBHSBW010000011.1"/>
</dbReference>
<dbReference type="EMBL" id="JBHSBW010000011">
    <property type="protein sequence ID" value="MFC4211609.1"/>
    <property type="molecule type" value="Genomic_DNA"/>
</dbReference>